<dbReference type="AlphaFoldDB" id="A0A9X4L1I0"/>
<evidence type="ECO:0000313" key="2">
    <source>
        <dbReference type="Proteomes" id="UP001153404"/>
    </source>
</evidence>
<reference evidence="1" key="1">
    <citation type="submission" date="2022-10" db="EMBL/GenBank/DDBJ databases">
        <title>Comparative genomic analysis of Cohnella hashimotonis sp. nov., isolated from the International Space Station.</title>
        <authorList>
            <person name="Simpson A."/>
            <person name="Venkateswaran K."/>
        </authorList>
    </citation>
    <scope>NUCLEOTIDE SEQUENCE</scope>
    <source>
        <strain evidence="1">DSM 28161</strain>
    </source>
</reference>
<keyword evidence="2" id="KW-1185">Reference proteome</keyword>
<comment type="caution">
    <text evidence="1">The sequence shown here is derived from an EMBL/GenBank/DDBJ whole genome shotgun (WGS) entry which is preliminary data.</text>
</comment>
<proteinExistence type="predicted"/>
<evidence type="ECO:0000313" key="1">
    <source>
        <dbReference type="EMBL" id="MDG0814396.1"/>
    </source>
</evidence>
<protein>
    <submittedName>
        <fullName evidence="1">Uncharacterized protein</fullName>
    </submittedName>
</protein>
<gene>
    <name evidence="1" type="ORF">OMP40_37790</name>
</gene>
<accession>A0A9X4L1I0</accession>
<name>A0A9X4L1I0_9BACL</name>
<sequence>MDRMRRWAEQCLQCLDTLGTDYGLGR</sequence>
<dbReference type="Proteomes" id="UP001153404">
    <property type="component" value="Unassembled WGS sequence"/>
</dbReference>
<organism evidence="1 2">
    <name type="scientific">Cohnella rhizosphaerae</name>
    <dbReference type="NCBI Taxonomy" id="1457232"/>
    <lineage>
        <taxon>Bacteria</taxon>
        <taxon>Bacillati</taxon>
        <taxon>Bacillota</taxon>
        <taxon>Bacilli</taxon>
        <taxon>Bacillales</taxon>
        <taxon>Paenibacillaceae</taxon>
        <taxon>Cohnella</taxon>
    </lineage>
</organism>
<dbReference type="EMBL" id="JAPDIA010000009">
    <property type="protein sequence ID" value="MDG0814396.1"/>
    <property type="molecule type" value="Genomic_DNA"/>
</dbReference>